<feature type="transmembrane region" description="Helical" evidence="9">
    <location>
        <begin position="274"/>
        <end position="300"/>
    </location>
</feature>
<evidence type="ECO:0000313" key="11">
    <source>
        <dbReference type="Proteomes" id="UP000311919"/>
    </source>
</evidence>
<feature type="transmembrane region" description="Helical" evidence="9">
    <location>
        <begin position="75"/>
        <end position="95"/>
    </location>
</feature>
<protein>
    <recommendedName>
        <fullName evidence="3">Transmembrane protein 168</fullName>
    </recommendedName>
</protein>
<evidence type="ECO:0000256" key="4">
    <source>
        <dbReference type="ARBA" id="ARBA00022692"/>
    </source>
</evidence>
<evidence type="ECO:0000313" key="10">
    <source>
        <dbReference type="EMBL" id="TNN06455.1"/>
    </source>
</evidence>
<keyword evidence="8" id="KW-0539">Nucleus</keyword>
<feature type="transmembrane region" description="Helical" evidence="9">
    <location>
        <begin position="370"/>
        <end position="391"/>
    </location>
</feature>
<feature type="transmembrane region" description="Helical" evidence="9">
    <location>
        <begin position="227"/>
        <end position="253"/>
    </location>
</feature>
<dbReference type="AlphaFoldDB" id="A0A4Z2CQH1"/>
<feature type="transmembrane region" description="Helical" evidence="9">
    <location>
        <begin position="306"/>
        <end position="326"/>
    </location>
</feature>
<dbReference type="InterPro" id="IPR029713">
    <property type="entry name" value="TMEM168"/>
</dbReference>
<dbReference type="Proteomes" id="UP000311919">
    <property type="component" value="Unassembled WGS sequence"/>
</dbReference>
<feature type="transmembrane region" description="Helical" evidence="9">
    <location>
        <begin position="732"/>
        <end position="757"/>
    </location>
</feature>
<keyword evidence="7" id="KW-0325">Glycoprotein</keyword>
<dbReference type="PANTHER" id="PTHR14437">
    <property type="entry name" value="TRANSMEMBRANE PROTEIN 168"/>
    <property type="match status" value="1"/>
</dbReference>
<keyword evidence="11" id="KW-1185">Reference proteome</keyword>
<comment type="similarity">
    <text evidence="2">Belongs to the TMEM168 family.</text>
</comment>
<keyword evidence="4 9" id="KW-0812">Transmembrane</keyword>
<proteinExistence type="inferred from homology"/>
<gene>
    <name evidence="10" type="ORF">EWB00_008386</name>
</gene>
<feature type="transmembrane region" description="Helical" evidence="9">
    <location>
        <begin position="411"/>
        <end position="429"/>
    </location>
</feature>
<comment type="caution">
    <text evidence="10">The sequence shown here is derived from an EMBL/GenBank/DDBJ whole genome shotgun (WGS) entry which is preliminary data.</text>
</comment>
<dbReference type="PANTHER" id="PTHR14437:SF2">
    <property type="entry name" value="TRANSMEMBRANE PROTEIN 168"/>
    <property type="match status" value="1"/>
</dbReference>
<keyword evidence="5 9" id="KW-1133">Transmembrane helix</keyword>
<dbReference type="OrthoDB" id="5967342at2759"/>
<evidence type="ECO:0000256" key="6">
    <source>
        <dbReference type="ARBA" id="ARBA00023136"/>
    </source>
</evidence>
<feature type="transmembrane region" description="Helical" evidence="9">
    <location>
        <begin position="12"/>
        <end position="30"/>
    </location>
</feature>
<dbReference type="EMBL" id="SKCS01000464">
    <property type="protein sequence ID" value="TNN06455.1"/>
    <property type="molecule type" value="Genomic_DNA"/>
</dbReference>
<evidence type="ECO:0000256" key="3">
    <source>
        <dbReference type="ARBA" id="ARBA00014572"/>
    </source>
</evidence>
<reference evidence="10 11" key="1">
    <citation type="submission" date="2019-03" db="EMBL/GenBank/DDBJ databases">
        <title>An improved genome assembly of the fluke Schistosoma japonicum.</title>
        <authorList>
            <person name="Hu W."/>
            <person name="Luo F."/>
            <person name="Yin M."/>
            <person name="Mo X."/>
            <person name="Sun C."/>
            <person name="Wu Q."/>
            <person name="Zhu B."/>
            <person name="Xiang M."/>
            <person name="Wang J."/>
            <person name="Wang Y."/>
            <person name="Zhang T."/>
            <person name="Xu B."/>
            <person name="Zheng H."/>
            <person name="Feng Z."/>
        </authorList>
    </citation>
    <scope>NUCLEOTIDE SEQUENCE [LARGE SCALE GENOMIC DNA]</scope>
    <source>
        <strain evidence="10">HuSjv2</strain>
        <tissue evidence="10">Worms</tissue>
    </source>
</reference>
<sequence length="758" mass="87347">MRNAFSADFQHCSSVILFLLLTGILCHLYTSYTYKFISTIHFLTNVTVILFMLLLMFFSNISCIKRIVNNKLSPLLFFLCGILINSLLVSHPIQYTNLQSTALFVGTLLILASGLLAFILIIVNRLSNRLIDDHLNNGSYIGMALWLGFTLSSLKSYLISLNSLSSLLLLILFNITLIIDFILLNEKRWLLYILSILSLTVSCSYLVFEHFPSNMLVNSTNLSKSDAIHLCCTLHAPLLVTYIIIFALYLITFSSTFNRINFTYNLWDKISIKLYIFLCLFYATFQMIFILDFISSFIWYKWLPTVLFIIFAFLWVIVHFLCFLCLSRLACVIHDSDRVQNCLDTKRYGLNRIWASQGVRFLAVISRAKWILAILITICCLIISILMGFIQPQLLFSFQISFLMDCYLVSIFHHLSLTIGPNAIGYALIRQVSLQKSYSTQSSFSTEITDSPTQWLNGKFTFMNLTTLIESFFAHFSIHNFGCVYSSGVQFAKTKNQILNTDNYLPLSIQCLQGIVNFFRQSLSHGNIRYDTYLLYYSGPDNNEGDWVFEDSSVITLKSLIDAWEVSSSNLEVNKQTHSRLLIILDTLHSEKWYNSLIKSSTHCYIALQSSVPLLNVYTSHCASDLLKIGQFTELWINVNIEAINTGISIKKLHTKLKCLQQPLRFIYSTTSNWFNYSLHQPSAQEIRNYWRTTFPLCSQPLCSLFITIFRYKDTLNIVTHNHIVNKHQYNVILFISMVYCLNHFVNSLVLLDIFILR</sequence>
<feature type="transmembrane region" description="Helical" evidence="9">
    <location>
        <begin position="189"/>
        <end position="207"/>
    </location>
</feature>
<organism evidence="10 11">
    <name type="scientific">Schistosoma japonicum</name>
    <name type="common">Blood fluke</name>
    <dbReference type="NCBI Taxonomy" id="6182"/>
    <lineage>
        <taxon>Eukaryota</taxon>
        <taxon>Metazoa</taxon>
        <taxon>Spiralia</taxon>
        <taxon>Lophotrochozoa</taxon>
        <taxon>Platyhelminthes</taxon>
        <taxon>Trematoda</taxon>
        <taxon>Digenea</taxon>
        <taxon>Strigeidida</taxon>
        <taxon>Schistosomatoidea</taxon>
        <taxon>Schistosomatidae</taxon>
        <taxon>Schistosoma</taxon>
    </lineage>
</organism>
<evidence type="ECO:0000256" key="2">
    <source>
        <dbReference type="ARBA" id="ARBA00007329"/>
    </source>
</evidence>
<evidence type="ECO:0000256" key="7">
    <source>
        <dbReference type="ARBA" id="ARBA00023180"/>
    </source>
</evidence>
<feature type="transmembrane region" description="Helical" evidence="9">
    <location>
        <begin position="135"/>
        <end position="154"/>
    </location>
</feature>
<dbReference type="GO" id="GO:0031965">
    <property type="term" value="C:nuclear membrane"/>
    <property type="evidence" value="ECO:0007669"/>
    <property type="project" value="UniProtKB-SubCell"/>
</dbReference>
<evidence type="ECO:0000256" key="5">
    <source>
        <dbReference type="ARBA" id="ARBA00022989"/>
    </source>
</evidence>
<accession>A0A4Z2CQH1</accession>
<feature type="transmembrane region" description="Helical" evidence="9">
    <location>
        <begin position="166"/>
        <end position="184"/>
    </location>
</feature>
<feature type="transmembrane region" description="Helical" evidence="9">
    <location>
        <begin position="101"/>
        <end position="123"/>
    </location>
</feature>
<feature type="transmembrane region" description="Helical" evidence="9">
    <location>
        <begin position="42"/>
        <end position="63"/>
    </location>
</feature>
<name>A0A4Z2CQH1_SCHJA</name>
<evidence type="ECO:0000256" key="8">
    <source>
        <dbReference type="ARBA" id="ARBA00023242"/>
    </source>
</evidence>
<comment type="subcellular location">
    <subcellularLocation>
        <location evidence="1">Nucleus membrane</location>
        <topology evidence="1">Multi-pass membrane protein</topology>
    </subcellularLocation>
</comment>
<keyword evidence="6 9" id="KW-0472">Membrane</keyword>
<evidence type="ECO:0000256" key="1">
    <source>
        <dbReference type="ARBA" id="ARBA00004232"/>
    </source>
</evidence>
<evidence type="ECO:0000256" key="9">
    <source>
        <dbReference type="SAM" id="Phobius"/>
    </source>
</evidence>